<keyword evidence="9" id="KW-1185">Reference proteome</keyword>
<dbReference type="PANTHER" id="PTHR43884:SF20">
    <property type="entry name" value="ACYL-COA DEHYDROGENASE FADE28"/>
    <property type="match status" value="1"/>
</dbReference>
<gene>
    <name evidence="8" type="ORF">GGR37_002543</name>
</gene>
<evidence type="ECO:0000313" key="8">
    <source>
        <dbReference type="EMBL" id="MBB4614257.1"/>
    </source>
</evidence>
<reference evidence="8 9" key="1">
    <citation type="submission" date="2020-08" db="EMBL/GenBank/DDBJ databases">
        <title>Genomic Encyclopedia of Type Strains, Phase IV (KMG-IV): sequencing the most valuable type-strain genomes for metagenomic binning, comparative biology and taxonomic classification.</title>
        <authorList>
            <person name="Goeker M."/>
        </authorList>
    </citation>
    <scope>NUCLEOTIDE SEQUENCE [LARGE SCALE GENOMIC DNA]</scope>
    <source>
        <strain evidence="8 9">DSM 17507</strain>
    </source>
</reference>
<dbReference type="PANTHER" id="PTHR43884">
    <property type="entry name" value="ACYL-COA DEHYDROGENASE"/>
    <property type="match status" value="1"/>
</dbReference>
<accession>A0A7W7AC85</accession>
<dbReference type="Proteomes" id="UP000538566">
    <property type="component" value="Unassembled WGS sequence"/>
</dbReference>
<dbReference type="EMBL" id="JACHOA010000004">
    <property type="protein sequence ID" value="MBB4614257.1"/>
    <property type="molecule type" value="Genomic_DNA"/>
</dbReference>
<evidence type="ECO:0000259" key="7">
    <source>
        <dbReference type="Pfam" id="PF02771"/>
    </source>
</evidence>
<keyword evidence="5" id="KW-0560">Oxidoreductase</keyword>
<protein>
    <submittedName>
        <fullName evidence="8">Alkylation response protein AidB-like acyl-CoA dehydrogenase</fullName>
    </submittedName>
</protein>
<dbReference type="AlphaFoldDB" id="A0A7W7AC85"/>
<evidence type="ECO:0000313" key="9">
    <source>
        <dbReference type="Proteomes" id="UP000538566"/>
    </source>
</evidence>
<dbReference type="RefSeq" id="WP_144904047.1">
    <property type="nucleotide sequence ID" value="NZ_JACHOA010000004.1"/>
</dbReference>
<feature type="domain" description="Acyl-CoA dehydrogenase/oxidase C-terminal" evidence="6">
    <location>
        <begin position="201"/>
        <end position="316"/>
    </location>
</feature>
<evidence type="ECO:0000256" key="4">
    <source>
        <dbReference type="ARBA" id="ARBA00022827"/>
    </source>
</evidence>
<dbReference type="SUPFAM" id="SSF47203">
    <property type="entry name" value="Acyl-CoA dehydrogenase C-terminal domain-like"/>
    <property type="match status" value="1"/>
</dbReference>
<dbReference type="InterPro" id="IPR009100">
    <property type="entry name" value="AcylCoA_DH/oxidase_NM_dom_sf"/>
</dbReference>
<dbReference type="InterPro" id="IPR009075">
    <property type="entry name" value="AcylCo_DH/oxidase_C"/>
</dbReference>
<keyword evidence="3" id="KW-0285">Flavoprotein</keyword>
<dbReference type="GO" id="GO:0003995">
    <property type="term" value="F:acyl-CoA dehydrogenase activity"/>
    <property type="evidence" value="ECO:0007669"/>
    <property type="project" value="TreeGrafter"/>
</dbReference>
<dbReference type="Gene3D" id="1.10.540.10">
    <property type="entry name" value="Acyl-CoA dehydrogenase/oxidase, N-terminal domain"/>
    <property type="match status" value="1"/>
</dbReference>
<dbReference type="GO" id="GO:0050660">
    <property type="term" value="F:flavin adenine dinucleotide binding"/>
    <property type="evidence" value="ECO:0007669"/>
    <property type="project" value="InterPro"/>
</dbReference>
<dbReference type="Pfam" id="PF02771">
    <property type="entry name" value="Acyl-CoA_dh_N"/>
    <property type="match status" value="1"/>
</dbReference>
<sequence>MQDLMAEVRESIRTVLDERCTSLAVHAFIDGKASVDQDLRELAKDLGWLAISLPEAHGGIGLGANGLAVLNYELGRAAAPGSIIATSVALETLARSEVSADPAIAELIVSIVEGTTSLAIATSFNTPHADGAIRLIGDASANVALIPGEGDDLLLADLSNAVADQVVIWDETRSILSLPSSSMKALAVLRGSRPVLFALYAIAIAADSAGAARGTLDRTIAYMKQREQFGRLIGSFQALKHRLADHQVNAKGCDELVWQAAEQFDNGAKGALMWSLMAKANVTDAALRIAGDCVQLHGGVGFTREYDPHLFLKRAWLNEALLAPNGALRDKAASAFGEALKNGHEVLEIA</sequence>
<comment type="caution">
    <text evidence="8">The sequence shown here is derived from an EMBL/GenBank/DDBJ whole genome shotgun (WGS) entry which is preliminary data.</text>
</comment>
<proteinExistence type="inferred from homology"/>
<dbReference type="InterPro" id="IPR036250">
    <property type="entry name" value="AcylCo_DH-like_C"/>
</dbReference>
<dbReference type="InterPro" id="IPR013786">
    <property type="entry name" value="AcylCoA_DH/ox_N"/>
</dbReference>
<evidence type="ECO:0000256" key="1">
    <source>
        <dbReference type="ARBA" id="ARBA00001974"/>
    </source>
</evidence>
<evidence type="ECO:0000259" key="6">
    <source>
        <dbReference type="Pfam" id="PF00441"/>
    </source>
</evidence>
<evidence type="ECO:0000256" key="3">
    <source>
        <dbReference type="ARBA" id="ARBA00022630"/>
    </source>
</evidence>
<dbReference type="InterPro" id="IPR037069">
    <property type="entry name" value="AcylCoA_DH/ox_N_sf"/>
</dbReference>
<name>A0A7W7AC85_9SPHN</name>
<feature type="domain" description="Acyl-CoA dehydrogenase/oxidase N-terminal" evidence="7">
    <location>
        <begin position="7"/>
        <end position="88"/>
    </location>
</feature>
<dbReference type="Gene3D" id="1.20.140.10">
    <property type="entry name" value="Butyryl-CoA Dehydrogenase, subunit A, domain 3"/>
    <property type="match status" value="1"/>
</dbReference>
<dbReference type="Pfam" id="PF00441">
    <property type="entry name" value="Acyl-CoA_dh_1"/>
    <property type="match status" value="1"/>
</dbReference>
<keyword evidence="4" id="KW-0274">FAD</keyword>
<comment type="cofactor">
    <cofactor evidence="1">
        <name>FAD</name>
        <dbReference type="ChEBI" id="CHEBI:57692"/>
    </cofactor>
</comment>
<comment type="similarity">
    <text evidence="2">Belongs to the acyl-CoA dehydrogenase family.</text>
</comment>
<evidence type="ECO:0000256" key="2">
    <source>
        <dbReference type="ARBA" id="ARBA00009347"/>
    </source>
</evidence>
<dbReference type="SUPFAM" id="SSF56645">
    <property type="entry name" value="Acyl-CoA dehydrogenase NM domain-like"/>
    <property type="match status" value="1"/>
</dbReference>
<evidence type="ECO:0000256" key="5">
    <source>
        <dbReference type="ARBA" id="ARBA00023002"/>
    </source>
</evidence>
<organism evidence="8 9">
    <name type="scientific">Novosphingobium taihuense</name>
    <dbReference type="NCBI Taxonomy" id="260085"/>
    <lineage>
        <taxon>Bacteria</taxon>
        <taxon>Pseudomonadati</taxon>
        <taxon>Pseudomonadota</taxon>
        <taxon>Alphaproteobacteria</taxon>
        <taxon>Sphingomonadales</taxon>
        <taxon>Sphingomonadaceae</taxon>
        <taxon>Novosphingobium</taxon>
    </lineage>
</organism>